<protein>
    <recommendedName>
        <fullName evidence="7">WRKY domain-containing protein</fullName>
    </recommendedName>
</protein>
<dbReference type="SUPFAM" id="SSF118290">
    <property type="entry name" value="WRKY DNA-binding domain"/>
    <property type="match status" value="1"/>
</dbReference>
<proteinExistence type="predicted"/>
<dbReference type="InterPro" id="IPR036576">
    <property type="entry name" value="WRKY_dom_sf"/>
</dbReference>
<dbReference type="Pfam" id="PF03106">
    <property type="entry name" value="WRKY"/>
    <property type="match status" value="1"/>
</dbReference>
<dbReference type="FunFam" id="2.20.25.80:FF:000002">
    <property type="entry name" value="probable WRKY transcription factor 31"/>
    <property type="match status" value="1"/>
</dbReference>
<dbReference type="PROSITE" id="PS50811">
    <property type="entry name" value="WRKY"/>
    <property type="match status" value="1"/>
</dbReference>
<dbReference type="Proteomes" id="UP001420932">
    <property type="component" value="Unassembled WGS sequence"/>
</dbReference>
<dbReference type="SMART" id="SM00774">
    <property type="entry name" value="WRKY"/>
    <property type="match status" value="1"/>
</dbReference>
<dbReference type="PANTHER" id="PTHR31429:SF24">
    <property type="entry name" value="WRKY TRANSCRIPTION FACTOR 72-RELATED"/>
    <property type="match status" value="1"/>
</dbReference>
<feature type="compositionally biased region" description="Polar residues" evidence="6">
    <location>
        <begin position="228"/>
        <end position="237"/>
    </location>
</feature>
<feature type="compositionally biased region" description="Polar residues" evidence="6">
    <location>
        <begin position="49"/>
        <end position="72"/>
    </location>
</feature>
<keyword evidence="5" id="KW-0539">Nucleus</keyword>
<evidence type="ECO:0000256" key="2">
    <source>
        <dbReference type="ARBA" id="ARBA00023015"/>
    </source>
</evidence>
<evidence type="ECO:0000313" key="9">
    <source>
        <dbReference type="Proteomes" id="UP001420932"/>
    </source>
</evidence>
<evidence type="ECO:0000256" key="1">
    <source>
        <dbReference type="ARBA" id="ARBA00004123"/>
    </source>
</evidence>
<evidence type="ECO:0000259" key="7">
    <source>
        <dbReference type="PROSITE" id="PS50811"/>
    </source>
</evidence>
<dbReference type="AlphaFoldDB" id="A0AAP0NPC7"/>
<feature type="region of interest" description="Disordered" evidence="6">
    <location>
        <begin position="169"/>
        <end position="198"/>
    </location>
</feature>
<dbReference type="GO" id="GO:0043565">
    <property type="term" value="F:sequence-specific DNA binding"/>
    <property type="evidence" value="ECO:0007669"/>
    <property type="project" value="InterPro"/>
</dbReference>
<dbReference type="Gene3D" id="2.20.25.80">
    <property type="entry name" value="WRKY domain"/>
    <property type="match status" value="1"/>
</dbReference>
<evidence type="ECO:0000313" key="8">
    <source>
        <dbReference type="EMBL" id="KAK9114173.1"/>
    </source>
</evidence>
<accession>A0AAP0NPC7</accession>
<dbReference type="PANTHER" id="PTHR31429">
    <property type="entry name" value="WRKY TRANSCRIPTION FACTOR 36-RELATED"/>
    <property type="match status" value="1"/>
</dbReference>
<feature type="domain" description="WRKY" evidence="7">
    <location>
        <begin position="285"/>
        <end position="351"/>
    </location>
</feature>
<dbReference type="EMBL" id="JBBNAF010000009">
    <property type="protein sequence ID" value="KAK9114173.1"/>
    <property type="molecule type" value="Genomic_DNA"/>
</dbReference>
<feature type="compositionally biased region" description="Basic and acidic residues" evidence="6">
    <location>
        <begin position="175"/>
        <end position="189"/>
    </location>
</feature>
<sequence>MEATFRASDLGGSVMFKEEKKVGQSTEDETNIDGNKSVNGTKIHKEGSSMPTSTDLGNVKQMQTSATRSSPVETEGLSVTHKDQEDQLESAKAEMGEVREENERLKTVLARIMKEYQSLQTHFFDIVQQEQSNKKPIDGHEVVALNQNTHQESLVEDDHQQLISLSLGRSSSSLSDHRNHQNKTQDEKMINSTSISSNNNKSVMEDEFKEGLALGLVCKVEASKTVSINSANPSPENSFEENKEEDVREQWPPSKMLKIMKSGEEEAVSQQTAMKRARVSVRARCDTPTMNDGCQWRKYGQKIAKGNPCPRAYYRCTVAPACPVRKQVQRCADDMSILITTYEGTHNHPLPISATAMASTTSAAACMLMSGSSTSRPSNITTSATVTTSSVHDLHGLNFGHPESSRPRNFYLSNNSSITSSAASHPTITLDLTAQSSSSSMLSSASQFNRFSSNCPTHHAPRYPSTFNFSSSDQSNNNSSLPISWGNGYLTYGAHQTYNKSGNNQIGALNLGKTNQQPHQDQFYSQSKFHQRTTTPPQQALSETIAAATKVITADPNFRSALASAISSIVSGGGGGTQQGNQSVVENVIQNMKWGEQFPTISAFTTGVNANGCGSSYLNRSSSSSSMAAGPQQGSLLFLPPSLPFASSESASASPVDNENHIN</sequence>
<comment type="caution">
    <text evidence="8">The sequence shown here is derived from an EMBL/GenBank/DDBJ whole genome shotgun (WGS) entry which is preliminary data.</text>
</comment>
<organism evidence="8 9">
    <name type="scientific">Stephania yunnanensis</name>
    <dbReference type="NCBI Taxonomy" id="152371"/>
    <lineage>
        <taxon>Eukaryota</taxon>
        <taxon>Viridiplantae</taxon>
        <taxon>Streptophyta</taxon>
        <taxon>Embryophyta</taxon>
        <taxon>Tracheophyta</taxon>
        <taxon>Spermatophyta</taxon>
        <taxon>Magnoliopsida</taxon>
        <taxon>Ranunculales</taxon>
        <taxon>Menispermaceae</taxon>
        <taxon>Menispermoideae</taxon>
        <taxon>Cissampelideae</taxon>
        <taxon>Stephania</taxon>
    </lineage>
</organism>
<dbReference type="GO" id="GO:0005634">
    <property type="term" value="C:nucleus"/>
    <property type="evidence" value="ECO:0007669"/>
    <property type="project" value="UniProtKB-SubCell"/>
</dbReference>
<evidence type="ECO:0000256" key="3">
    <source>
        <dbReference type="ARBA" id="ARBA00023125"/>
    </source>
</evidence>
<comment type="subcellular location">
    <subcellularLocation>
        <location evidence="1">Nucleus</location>
    </subcellularLocation>
</comment>
<evidence type="ECO:0000256" key="4">
    <source>
        <dbReference type="ARBA" id="ARBA00023163"/>
    </source>
</evidence>
<keyword evidence="4" id="KW-0804">Transcription</keyword>
<dbReference type="InterPro" id="IPR044810">
    <property type="entry name" value="WRKY_plant"/>
</dbReference>
<feature type="region of interest" description="Disordered" evidence="6">
    <location>
        <begin position="1"/>
        <end position="85"/>
    </location>
</feature>
<evidence type="ECO:0000256" key="5">
    <source>
        <dbReference type="ARBA" id="ARBA00023242"/>
    </source>
</evidence>
<evidence type="ECO:0000256" key="6">
    <source>
        <dbReference type="SAM" id="MobiDB-lite"/>
    </source>
</evidence>
<keyword evidence="9" id="KW-1185">Reference proteome</keyword>
<keyword evidence="3" id="KW-0238">DNA-binding</keyword>
<name>A0AAP0NPC7_9MAGN</name>
<gene>
    <name evidence="8" type="ORF">Syun_020970</name>
</gene>
<reference evidence="8 9" key="1">
    <citation type="submission" date="2024-01" db="EMBL/GenBank/DDBJ databases">
        <title>Genome assemblies of Stephania.</title>
        <authorList>
            <person name="Yang L."/>
        </authorList>
    </citation>
    <scope>NUCLEOTIDE SEQUENCE [LARGE SCALE GENOMIC DNA]</scope>
    <source>
        <strain evidence="8">YNDBR</strain>
        <tissue evidence="8">Leaf</tissue>
    </source>
</reference>
<keyword evidence="2" id="KW-0805">Transcription regulation</keyword>
<dbReference type="GO" id="GO:0003700">
    <property type="term" value="F:DNA-binding transcription factor activity"/>
    <property type="evidence" value="ECO:0007669"/>
    <property type="project" value="InterPro"/>
</dbReference>
<feature type="region of interest" description="Disordered" evidence="6">
    <location>
        <begin position="228"/>
        <end position="249"/>
    </location>
</feature>
<dbReference type="InterPro" id="IPR003657">
    <property type="entry name" value="WRKY_dom"/>
</dbReference>